<dbReference type="Gene3D" id="1.10.443.10">
    <property type="entry name" value="Intergrase catalytic core"/>
    <property type="match status" value="1"/>
</dbReference>
<comment type="caution">
    <text evidence="5">The sequence shown here is derived from an EMBL/GenBank/DDBJ whole genome shotgun (WGS) entry which is preliminary data.</text>
</comment>
<dbReference type="PROSITE" id="PS51898">
    <property type="entry name" value="TYR_RECOMBINASE"/>
    <property type="match status" value="1"/>
</dbReference>
<proteinExistence type="inferred from homology"/>
<dbReference type="Gene3D" id="1.10.150.130">
    <property type="match status" value="1"/>
</dbReference>
<gene>
    <name evidence="5" type="ORF">EZS27_008906</name>
</gene>
<dbReference type="GO" id="GO:0003677">
    <property type="term" value="F:DNA binding"/>
    <property type="evidence" value="ECO:0007669"/>
    <property type="project" value="UniProtKB-KW"/>
</dbReference>
<dbReference type="InterPro" id="IPR011010">
    <property type="entry name" value="DNA_brk_join_enz"/>
</dbReference>
<evidence type="ECO:0000313" key="5">
    <source>
        <dbReference type="EMBL" id="KAA6343424.1"/>
    </source>
</evidence>
<reference evidence="5" key="1">
    <citation type="submission" date="2019-03" db="EMBL/GenBank/DDBJ databases">
        <title>Single cell metagenomics reveals metabolic interactions within the superorganism composed of flagellate Streblomastix strix and complex community of Bacteroidetes bacteria on its surface.</title>
        <authorList>
            <person name="Treitli S.C."/>
            <person name="Kolisko M."/>
            <person name="Husnik F."/>
            <person name="Keeling P."/>
            <person name="Hampl V."/>
        </authorList>
    </citation>
    <scope>NUCLEOTIDE SEQUENCE</scope>
    <source>
        <strain evidence="5">STM</strain>
    </source>
</reference>
<dbReference type="InterPro" id="IPR013762">
    <property type="entry name" value="Integrase-like_cat_sf"/>
</dbReference>
<protein>
    <recommendedName>
        <fullName evidence="4">Tyr recombinase domain-containing protein</fullName>
    </recommendedName>
</protein>
<evidence type="ECO:0000259" key="4">
    <source>
        <dbReference type="PROSITE" id="PS51898"/>
    </source>
</evidence>
<keyword evidence="2" id="KW-0238">DNA-binding</keyword>
<dbReference type="InterPro" id="IPR025269">
    <property type="entry name" value="SAM-like_dom"/>
</dbReference>
<evidence type="ECO:0000256" key="1">
    <source>
        <dbReference type="ARBA" id="ARBA00008857"/>
    </source>
</evidence>
<dbReference type="InterPro" id="IPR035386">
    <property type="entry name" value="Arm-DNA-bind_5"/>
</dbReference>
<dbReference type="PANTHER" id="PTHR30349:SF64">
    <property type="entry name" value="PROPHAGE INTEGRASE INTD-RELATED"/>
    <property type="match status" value="1"/>
</dbReference>
<dbReference type="GO" id="GO:0015074">
    <property type="term" value="P:DNA integration"/>
    <property type="evidence" value="ECO:0007669"/>
    <property type="project" value="InterPro"/>
</dbReference>
<name>A0A5J4SB84_9ZZZZ</name>
<sequence length="431" mass="50664">MANNIHFILWIHQAKTDGTFSVRLRITRERKVKYISTGLSAAETQWSTDAERFKKDKRLNPEHEKYNTLLNEYNNRAVDIISEFEKNRIDWTLNQFEDKFLNRAKRGKIQLYFLNTIKQLRETGHTGNADCYARTLHMLQLYDKKLNERIFHEIDIRYVKGFDIWLQKPRVSIGKGEKKISRDGCSGNTRKYYMKALRSILNKAMQEGEASATSYPFGKGGFEIGKLEEETEKRYLPSDYLKRLKENIGQTNQTEIARRMFLFSYYCYGISFMDMAQLGKRNIIRHESGEYIVYKRQKTKNQKKISPIQIRITDDVLELLQWFECNTKLISPYIVPIISKEGYTGERLYKHIRNRYKKNSDALKLLAKELDFEDINLTSYVSRHTMAMTLQENNIPREVISQILGHSDLQITNTYLDSFGSSVIDEAARVL</sequence>
<dbReference type="InterPro" id="IPR050090">
    <property type="entry name" value="Tyrosine_recombinase_XerCD"/>
</dbReference>
<evidence type="ECO:0000256" key="3">
    <source>
        <dbReference type="ARBA" id="ARBA00023172"/>
    </source>
</evidence>
<dbReference type="GO" id="GO:0006310">
    <property type="term" value="P:DNA recombination"/>
    <property type="evidence" value="ECO:0007669"/>
    <property type="project" value="UniProtKB-KW"/>
</dbReference>
<dbReference type="Pfam" id="PF00589">
    <property type="entry name" value="Phage_integrase"/>
    <property type="match status" value="1"/>
</dbReference>
<evidence type="ECO:0000256" key="2">
    <source>
        <dbReference type="ARBA" id="ARBA00023125"/>
    </source>
</evidence>
<comment type="similarity">
    <text evidence="1">Belongs to the 'phage' integrase family.</text>
</comment>
<dbReference type="InterPro" id="IPR010998">
    <property type="entry name" value="Integrase_recombinase_N"/>
</dbReference>
<dbReference type="InterPro" id="IPR002104">
    <property type="entry name" value="Integrase_catalytic"/>
</dbReference>
<organism evidence="5">
    <name type="scientific">termite gut metagenome</name>
    <dbReference type="NCBI Taxonomy" id="433724"/>
    <lineage>
        <taxon>unclassified sequences</taxon>
        <taxon>metagenomes</taxon>
        <taxon>organismal metagenomes</taxon>
    </lineage>
</organism>
<dbReference type="SUPFAM" id="SSF56349">
    <property type="entry name" value="DNA breaking-rejoining enzymes"/>
    <property type="match status" value="1"/>
</dbReference>
<keyword evidence="3" id="KW-0233">DNA recombination</keyword>
<dbReference type="Pfam" id="PF13102">
    <property type="entry name" value="Phage_int_SAM_5"/>
    <property type="match status" value="1"/>
</dbReference>
<dbReference type="AlphaFoldDB" id="A0A5J4SB84"/>
<accession>A0A5J4SB84</accession>
<dbReference type="EMBL" id="SNRY01000271">
    <property type="protein sequence ID" value="KAA6343424.1"/>
    <property type="molecule type" value="Genomic_DNA"/>
</dbReference>
<dbReference type="Pfam" id="PF17293">
    <property type="entry name" value="Arm-DNA-bind_5"/>
    <property type="match status" value="1"/>
</dbReference>
<dbReference type="PANTHER" id="PTHR30349">
    <property type="entry name" value="PHAGE INTEGRASE-RELATED"/>
    <property type="match status" value="1"/>
</dbReference>
<feature type="domain" description="Tyr recombinase" evidence="4">
    <location>
        <begin position="231"/>
        <end position="429"/>
    </location>
</feature>